<dbReference type="AlphaFoldDB" id="A0A2A9MN02"/>
<protein>
    <submittedName>
        <fullName evidence="2">Uncharacterized protein</fullName>
    </submittedName>
</protein>
<organism evidence="2 3">
    <name type="scientific">Besnoitia besnoiti</name>
    <name type="common">Apicomplexan protozoan</name>
    <dbReference type="NCBI Taxonomy" id="94643"/>
    <lineage>
        <taxon>Eukaryota</taxon>
        <taxon>Sar</taxon>
        <taxon>Alveolata</taxon>
        <taxon>Apicomplexa</taxon>
        <taxon>Conoidasida</taxon>
        <taxon>Coccidia</taxon>
        <taxon>Eucoccidiorida</taxon>
        <taxon>Eimeriorina</taxon>
        <taxon>Sarcocystidae</taxon>
        <taxon>Besnoitia</taxon>
    </lineage>
</organism>
<dbReference type="GeneID" id="40306178"/>
<keyword evidence="3" id="KW-1185">Reference proteome</keyword>
<feature type="compositionally biased region" description="Basic and acidic residues" evidence="1">
    <location>
        <begin position="14"/>
        <end position="23"/>
    </location>
</feature>
<proteinExistence type="predicted"/>
<dbReference type="VEuPathDB" id="ToxoDB:BESB_011160"/>
<feature type="region of interest" description="Disordered" evidence="1">
    <location>
        <begin position="49"/>
        <end position="78"/>
    </location>
</feature>
<comment type="caution">
    <text evidence="2">The sequence shown here is derived from an EMBL/GenBank/DDBJ whole genome shotgun (WGS) entry which is preliminary data.</text>
</comment>
<dbReference type="RefSeq" id="XP_029222783.1">
    <property type="nucleotide sequence ID" value="XM_029359870.1"/>
</dbReference>
<name>A0A2A9MN02_BESBE</name>
<feature type="compositionally biased region" description="Basic and acidic residues" evidence="1">
    <location>
        <begin position="65"/>
        <end position="78"/>
    </location>
</feature>
<accession>A0A2A9MN02</accession>
<reference evidence="2 3" key="1">
    <citation type="submission" date="2017-09" db="EMBL/GenBank/DDBJ databases">
        <title>Genome sequencing of Besnoitia besnoiti strain Bb-Ger1.</title>
        <authorList>
            <person name="Schares G."/>
            <person name="Venepally P."/>
            <person name="Lorenzi H.A."/>
        </authorList>
    </citation>
    <scope>NUCLEOTIDE SEQUENCE [LARGE SCALE GENOMIC DNA]</scope>
    <source>
        <strain evidence="2 3">Bb-Ger1</strain>
    </source>
</reference>
<gene>
    <name evidence="2" type="ORF">BESB_011160</name>
</gene>
<sequence>MRRVAKSRRPGPGLERKDEEPPRWRLPPRSVFSLERGLEITQGTSLPSSLSILQRRKRATAQRSDASETKMRGTSPAERKLKENAVVSSLASPYRPAQKKACRAASKGSGAGDARKARREIKV</sequence>
<evidence type="ECO:0000313" key="2">
    <source>
        <dbReference type="EMBL" id="PFH38774.1"/>
    </source>
</evidence>
<dbReference type="EMBL" id="NWUJ01000001">
    <property type="protein sequence ID" value="PFH38774.1"/>
    <property type="molecule type" value="Genomic_DNA"/>
</dbReference>
<dbReference type="Proteomes" id="UP000224006">
    <property type="component" value="Chromosome I"/>
</dbReference>
<evidence type="ECO:0000256" key="1">
    <source>
        <dbReference type="SAM" id="MobiDB-lite"/>
    </source>
</evidence>
<feature type="region of interest" description="Disordered" evidence="1">
    <location>
        <begin position="91"/>
        <end position="123"/>
    </location>
</feature>
<evidence type="ECO:0000313" key="3">
    <source>
        <dbReference type="Proteomes" id="UP000224006"/>
    </source>
</evidence>
<feature type="region of interest" description="Disordered" evidence="1">
    <location>
        <begin position="1"/>
        <end position="28"/>
    </location>
</feature>
<dbReference type="KEGG" id="bbes:BESB_011160"/>